<evidence type="ECO:0000313" key="2">
    <source>
        <dbReference type="EMBL" id="CAE7837787.1"/>
    </source>
</evidence>
<dbReference type="InterPro" id="IPR011129">
    <property type="entry name" value="CSD"/>
</dbReference>
<feature type="domain" description="CSD" evidence="1">
    <location>
        <begin position="54"/>
        <end position="119"/>
    </location>
</feature>
<gene>
    <name evidence="2" type="primary">cspE</name>
    <name evidence="2" type="ORF">SNEC2469_LOCUS25265</name>
</gene>
<dbReference type="InterPro" id="IPR002059">
    <property type="entry name" value="CSP_DNA-bd"/>
</dbReference>
<dbReference type="InterPro" id="IPR012340">
    <property type="entry name" value="NA-bd_OB-fold"/>
</dbReference>
<dbReference type="SUPFAM" id="SSF50249">
    <property type="entry name" value="Nucleic acid-binding proteins"/>
    <property type="match status" value="1"/>
</dbReference>
<protein>
    <submittedName>
        <fullName evidence="2">CspE protein</fullName>
    </submittedName>
</protein>
<dbReference type="Proteomes" id="UP000601435">
    <property type="component" value="Unassembled WGS sequence"/>
</dbReference>
<dbReference type="GO" id="GO:0003676">
    <property type="term" value="F:nucleic acid binding"/>
    <property type="evidence" value="ECO:0007669"/>
    <property type="project" value="InterPro"/>
</dbReference>
<comment type="caution">
    <text evidence="2">The sequence shown here is derived from an EMBL/GenBank/DDBJ whole genome shotgun (WGS) entry which is preliminary data.</text>
</comment>
<evidence type="ECO:0000313" key="3">
    <source>
        <dbReference type="Proteomes" id="UP000601435"/>
    </source>
</evidence>
<dbReference type="SMART" id="SM00357">
    <property type="entry name" value="CSP"/>
    <property type="match status" value="1"/>
</dbReference>
<proteinExistence type="predicted"/>
<accession>A0A812ZTP1</accession>
<dbReference type="AlphaFoldDB" id="A0A812ZTP1"/>
<feature type="non-terminal residue" evidence="2">
    <location>
        <position position="1"/>
    </location>
</feature>
<organism evidence="2 3">
    <name type="scientific">Symbiodinium necroappetens</name>
    <dbReference type="NCBI Taxonomy" id="1628268"/>
    <lineage>
        <taxon>Eukaryota</taxon>
        <taxon>Sar</taxon>
        <taxon>Alveolata</taxon>
        <taxon>Dinophyceae</taxon>
        <taxon>Suessiales</taxon>
        <taxon>Symbiodiniaceae</taxon>
        <taxon>Symbiodinium</taxon>
    </lineage>
</organism>
<evidence type="ECO:0000259" key="1">
    <source>
        <dbReference type="PROSITE" id="PS51857"/>
    </source>
</evidence>
<reference evidence="2" key="1">
    <citation type="submission" date="2021-02" db="EMBL/GenBank/DDBJ databases">
        <authorList>
            <person name="Dougan E. K."/>
            <person name="Rhodes N."/>
            <person name="Thang M."/>
            <person name="Chan C."/>
        </authorList>
    </citation>
    <scope>NUCLEOTIDE SEQUENCE</scope>
</reference>
<dbReference type="EMBL" id="CAJNJA010049587">
    <property type="protein sequence ID" value="CAE7837787.1"/>
    <property type="molecule type" value="Genomic_DNA"/>
</dbReference>
<dbReference type="PROSITE" id="PS51257">
    <property type="entry name" value="PROKAR_LIPOPROTEIN"/>
    <property type="match status" value="1"/>
</dbReference>
<keyword evidence="3" id="KW-1185">Reference proteome</keyword>
<dbReference type="CDD" id="cd04458">
    <property type="entry name" value="CSP_CDS"/>
    <property type="match status" value="1"/>
</dbReference>
<dbReference type="Gene3D" id="2.40.50.140">
    <property type="entry name" value="Nucleic acid-binding proteins"/>
    <property type="match status" value="1"/>
</dbReference>
<dbReference type="OrthoDB" id="444980at2759"/>
<dbReference type="Pfam" id="PF00313">
    <property type="entry name" value="CSD"/>
    <property type="match status" value="1"/>
</dbReference>
<dbReference type="PROSITE" id="PS51857">
    <property type="entry name" value="CSD_2"/>
    <property type="match status" value="1"/>
</dbReference>
<name>A0A812ZTP1_9DINO</name>
<sequence>MEGFKTPCALPTQAGSHILGSSTSCRTPSHHSPYDTCNVLPPRNSILLVVTHTHTKGKVKSYNQQKGFGFIECDAVKQQYKRDVFLHKQQAEGLQAGDCVNFEVELNQQGNPQARNVVKIVP</sequence>